<dbReference type="InterPro" id="IPR001303">
    <property type="entry name" value="Aldolase_II/adducin_N"/>
</dbReference>
<dbReference type="InterPro" id="IPR036409">
    <property type="entry name" value="Aldolase_II/adducin_N_sf"/>
</dbReference>
<evidence type="ECO:0000313" key="5">
    <source>
        <dbReference type="Proteomes" id="UP000182135"/>
    </source>
</evidence>
<dbReference type="GO" id="GO:0005829">
    <property type="term" value="C:cytosol"/>
    <property type="evidence" value="ECO:0007669"/>
    <property type="project" value="TreeGrafter"/>
</dbReference>
<dbReference type="SUPFAM" id="SSF53639">
    <property type="entry name" value="AraD/HMP-PK domain-like"/>
    <property type="match status" value="1"/>
</dbReference>
<organism evidence="4 5">
    <name type="scientific">Clostridium cadaveris</name>
    <dbReference type="NCBI Taxonomy" id="1529"/>
    <lineage>
        <taxon>Bacteria</taxon>
        <taxon>Bacillati</taxon>
        <taxon>Bacillota</taxon>
        <taxon>Clostridia</taxon>
        <taxon>Eubacteriales</taxon>
        <taxon>Clostridiaceae</taxon>
        <taxon>Clostridium</taxon>
    </lineage>
</organism>
<dbReference type="GO" id="GO:0046872">
    <property type="term" value="F:metal ion binding"/>
    <property type="evidence" value="ECO:0007669"/>
    <property type="project" value="UniProtKB-KW"/>
</dbReference>
<dbReference type="GO" id="GO:0019323">
    <property type="term" value="P:pentose catabolic process"/>
    <property type="evidence" value="ECO:0007669"/>
    <property type="project" value="TreeGrafter"/>
</dbReference>
<dbReference type="eggNOG" id="COG0235">
    <property type="taxonomic scope" value="Bacteria"/>
</dbReference>
<keyword evidence="5" id="KW-1185">Reference proteome</keyword>
<dbReference type="OrthoDB" id="9794581at2"/>
<gene>
    <name evidence="4" type="ORF">SAMN04487885_11585</name>
</gene>
<dbReference type="STRING" id="1529.SAMN04487885_11585"/>
<reference evidence="4 5" key="1">
    <citation type="submission" date="2016-10" db="EMBL/GenBank/DDBJ databases">
        <authorList>
            <person name="de Groot N.N."/>
        </authorList>
    </citation>
    <scope>NUCLEOTIDE SEQUENCE [LARGE SCALE GENOMIC DNA]</scope>
    <source>
        <strain evidence="4 5">NLAE-zl-G419</strain>
    </source>
</reference>
<dbReference type="Pfam" id="PF00596">
    <property type="entry name" value="Aldolase_II"/>
    <property type="match status" value="1"/>
</dbReference>
<proteinExistence type="predicted"/>
<sequence>MLEGLKIKLTEIAKRADADGLCKHKSGNFSIRDESTGYVLVTPSGVSRDKLTTNHICVVDIDMNLIEVNEDVRPTSELLMHVEAYKCRPDVKAIVHTHSKFATAFSVLNKEIPPIVYEIVNIVGGEGIIKVAPYARPGTADLANSIKKPIKDADACLMANHGVLAVSKESIDDAFLKASYVEEVAEIYYRTLLINGGKEPKTIAQSELGKWSYPEQIKLNDKDKK</sequence>
<evidence type="ECO:0000256" key="2">
    <source>
        <dbReference type="ARBA" id="ARBA00023239"/>
    </source>
</evidence>
<evidence type="ECO:0000256" key="1">
    <source>
        <dbReference type="ARBA" id="ARBA00022723"/>
    </source>
</evidence>
<dbReference type="GeneID" id="90544163"/>
<dbReference type="InterPro" id="IPR050197">
    <property type="entry name" value="Aldolase_class_II_sugar_metab"/>
</dbReference>
<dbReference type="Gene3D" id="3.40.225.10">
    <property type="entry name" value="Class II aldolase/adducin N-terminal domain"/>
    <property type="match status" value="1"/>
</dbReference>
<dbReference type="RefSeq" id="WP_027638853.1">
    <property type="nucleotide sequence ID" value="NZ_CABMJC010000017.1"/>
</dbReference>
<feature type="domain" description="Class II aldolase/adducin N-terminal" evidence="3">
    <location>
        <begin position="7"/>
        <end position="189"/>
    </location>
</feature>
<dbReference type="PANTHER" id="PTHR22789">
    <property type="entry name" value="FUCULOSE PHOSPHATE ALDOLASE"/>
    <property type="match status" value="1"/>
</dbReference>
<accession>A0A1I2MS04</accession>
<dbReference type="GO" id="GO:0016832">
    <property type="term" value="F:aldehyde-lyase activity"/>
    <property type="evidence" value="ECO:0007669"/>
    <property type="project" value="TreeGrafter"/>
</dbReference>
<keyword evidence="1" id="KW-0479">Metal-binding</keyword>
<dbReference type="Proteomes" id="UP000182135">
    <property type="component" value="Unassembled WGS sequence"/>
</dbReference>
<evidence type="ECO:0000259" key="3">
    <source>
        <dbReference type="SMART" id="SM01007"/>
    </source>
</evidence>
<dbReference type="SMART" id="SM01007">
    <property type="entry name" value="Aldolase_II"/>
    <property type="match status" value="1"/>
</dbReference>
<dbReference type="AlphaFoldDB" id="A0A1I2MS04"/>
<dbReference type="EMBL" id="FOOE01000015">
    <property type="protein sequence ID" value="SFF92277.1"/>
    <property type="molecule type" value="Genomic_DNA"/>
</dbReference>
<name>A0A1I2MS04_9CLOT</name>
<evidence type="ECO:0000313" key="4">
    <source>
        <dbReference type="EMBL" id="SFF92277.1"/>
    </source>
</evidence>
<protein>
    <submittedName>
        <fullName evidence="4">L-fuculose-phosphate aldolase</fullName>
    </submittedName>
</protein>
<keyword evidence="2" id="KW-0456">Lyase</keyword>
<dbReference type="PANTHER" id="PTHR22789:SF0">
    <property type="entry name" value="3-OXO-TETRONATE 4-PHOSPHATE DECARBOXYLASE-RELATED"/>
    <property type="match status" value="1"/>
</dbReference>